<sequence>MSSPTSSKSNHPAGISPLAPAGILETAGIKVCIVGTAALRLFGSDLVLADLDLAVADEQFDSALSLLHSCGFQDIDAGCWREAVMPVLGEPGGWDSRRLLYPPTSDIVALTPASCWHLNINPDTTFLLETDPYRFPHFVAYLEALIRILDTLRPIRANSVLVRHHYAVMVELLQQRPELKERISPGDQFFIDFDMKQFKLSGHLKVLKLRKRIMDGTISVETARELVPRPDLARKQIKEKYLRLRAEAENSERNVPMT</sequence>
<gene>
    <name evidence="1" type="ORF">GSTUAT00002557001</name>
</gene>
<evidence type="ECO:0000313" key="1">
    <source>
        <dbReference type="EMBL" id="CUS13318.1"/>
    </source>
</evidence>
<accession>A0A292Q369</accession>
<dbReference type="EMBL" id="LN890974">
    <property type="protein sequence ID" value="CUS13318.1"/>
    <property type="molecule type" value="Genomic_DNA"/>
</dbReference>
<protein>
    <submittedName>
        <fullName evidence="1">Uncharacterized protein</fullName>
    </submittedName>
</protein>
<dbReference type="InterPro" id="IPR043519">
    <property type="entry name" value="NT_sf"/>
</dbReference>
<keyword evidence="2" id="KW-1185">Reference proteome</keyword>
<organism evidence="1 2">
    <name type="scientific">Tuber aestivum</name>
    <name type="common">summer truffle</name>
    <dbReference type="NCBI Taxonomy" id="59557"/>
    <lineage>
        <taxon>Eukaryota</taxon>
        <taxon>Fungi</taxon>
        <taxon>Dikarya</taxon>
        <taxon>Ascomycota</taxon>
        <taxon>Pezizomycotina</taxon>
        <taxon>Pezizomycetes</taxon>
        <taxon>Pezizales</taxon>
        <taxon>Tuberaceae</taxon>
        <taxon>Tuber</taxon>
    </lineage>
</organism>
<dbReference type="AlphaFoldDB" id="A0A292Q369"/>
<reference evidence="1" key="1">
    <citation type="submission" date="2015-10" db="EMBL/GenBank/DDBJ databases">
        <authorList>
            <person name="Regsiter A."/>
            <person name="william w."/>
        </authorList>
    </citation>
    <scope>NUCLEOTIDE SEQUENCE</scope>
    <source>
        <strain evidence="1">Montdore</strain>
    </source>
</reference>
<dbReference type="Proteomes" id="UP001412239">
    <property type="component" value="Unassembled WGS sequence"/>
</dbReference>
<proteinExistence type="predicted"/>
<name>A0A292Q369_9PEZI</name>
<dbReference type="SUPFAM" id="SSF81301">
    <property type="entry name" value="Nucleotidyltransferase"/>
    <property type="match status" value="1"/>
</dbReference>
<evidence type="ECO:0000313" key="2">
    <source>
        <dbReference type="Proteomes" id="UP001412239"/>
    </source>
</evidence>